<feature type="compositionally biased region" description="Polar residues" evidence="1">
    <location>
        <begin position="123"/>
        <end position="144"/>
    </location>
</feature>
<evidence type="ECO:0000256" key="1">
    <source>
        <dbReference type="SAM" id="MobiDB-lite"/>
    </source>
</evidence>
<dbReference type="PANTHER" id="PTHR28592">
    <property type="entry name" value="ARMADILLO REPEAT-CONTAINING PROTEIN 1"/>
    <property type="match status" value="1"/>
</dbReference>
<evidence type="ECO:0000313" key="2">
    <source>
        <dbReference type="EMBL" id="CAL4069326.1"/>
    </source>
</evidence>
<dbReference type="InterPro" id="IPR011989">
    <property type="entry name" value="ARM-like"/>
</dbReference>
<evidence type="ECO:0008006" key="4">
    <source>
        <dbReference type="Google" id="ProtNLM"/>
    </source>
</evidence>
<dbReference type="SUPFAM" id="SSF55008">
    <property type="entry name" value="HMA, heavy metal-associated domain"/>
    <property type="match status" value="1"/>
</dbReference>
<feature type="region of interest" description="Disordered" evidence="1">
    <location>
        <begin position="150"/>
        <end position="169"/>
    </location>
</feature>
<dbReference type="Proteomes" id="UP001497623">
    <property type="component" value="Unassembled WGS sequence"/>
</dbReference>
<comment type="caution">
    <text evidence="2">The sequence shown here is derived from an EMBL/GenBank/DDBJ whole genome shotgun (WGS) entry which is preliminary data.</text>
</comment>
<sequence length="363" mass="39283">MGEIELGAAAEATIQAYRELATDPGKRLALALDRTCIQFLAYVIAEGEGSLVQAGLETLSLISQEPDCRPSLAHTFGVLEALESLSEDEERYSEELREQAASLYTCLQFAKHIKKSKSRESTKSLSPTEASATPKNGATTTANVASITTQTSLTSSITESQKSDDVDTSYSVAGQGKFSIGKGPSGHGSRSTTPDEDSLKSEEIGLSPRKQQQFLGTNNRKAKNVTLFVNGMVNADHRKLVEDELVRVRGLISIVFDLAHSRVTCRVKRDLSIEKLALAVARTDRLTAQHVIKGANGEEVIQPFGGENTSALSPIDDLPDYLPEEEDAVKQDGTEMATSGTFRETATSFLSTAANIIQKSFYW</sequence>
<gene>
    <name evidence="2" type="ORF">MNOR_LOCUS7747</name>
</gene>
<dbReference type="AlphaFoldDB" id="A0AAV2Q3L7"/>
<dbReference type="Gene3D" id="1.25.10.10">
    <property type="entry name" value="Leucine-rich Repeat Variant"/>
    <property type="match status" value="1"/>
</dbReference>
<organism evidence="2 3">
    <name type="scientific">Meganyctiphanes norvegica</name>
    <name type="common">Northern krill</name>
    <name type="synonym">Thysanopoda norvegica</name>
    <dbReference type="NCBI Taxonomy" id="48144"/>
    <lineage>
        <taxon>Eukaryota</taxon>
        <taxon>Metazoa</taxon>
        <taxon>Ecdysozoa</taxon>
        <taxon>Arthropoda</taxon>
        <taxon>Crustacea</taxon>
        <taxon>Multicrustacea</taxon>
        <taxon>Malacostraca</taxon>
        <taxon>Eumalacostraca</taxon>
        <taxon>Eucarida</taxon>
        <taxon>Euphausiacea</taxon>
        <taxon>Euphausiidae</taxon>
        <taxon>Meganyctiphanes</taxon>
    </lineage>
</organism>
<reference evidence="2 3" key="1">
    <citation type="submission" date="2024-05" db="EMBL/GenBank/DDBJ databases">
        <authorList>
            <person name="Wallberg A."/>
        </authorList>
    </citation>
    <scope>NUCLEOTIDE SEQUENCE [LARGE SCALE GENOMIC DNA]</scope>
</reference>
<accession>A0AAV2Q3L7</accession>
<keyword evidence="3" id="KW-1185">Reference proteome</keyword>
<dbReference type="InterPro" id="IPR036163">
    <property type="entry name" value="HMA_dom_sf"/>
</dbReference>
<feature type="compositionally biased region" description="Low complexity" evidence="1">
    <location>
        <begin position="150"/>
        <end position="160"/>
    </location>
</feature>
<dbReference type="PANTHER" id="PTHR28592:SF1">
    <property type="entry name" value="ARMADILLO REPEAT-CONTAINING PROTEIN 1"/>
    <property type="match status" value="1"/>
</dbReference>
<evidence type="ECO:0000313" key="3">
    <source>
        <dbReference type="Proteomes" id="UP001497623"/>
    </source>
</evidence>
<dbReference type="EMBL" id="CAXKWB010003463">
    <property type="protein sequence ID" value="CAL4069326.1"/>
    <property type="molecule type" value="Genomic_DNA"/>
</dbReference>
<feature type="region of interest" description="Disordered" evidence="1">
    <location>
        <begin position="174"/>
        <end position="217"/>
    </location>
</feature>
<proteinExistence type="predicted"/>
<feature type="region of interest" description="Disordered" evidence="1">
    <location>
        <begin position="118"/>
        <end position="144"/>
    </location>
</feature>
<dbReference type="GO" id="GO:0046872">
    <property type="term" value="F:metal ion binding"/>
    <property type="evidence" value="ECO:0007669"/>
    <property type="project" value="InterPro"/>
</dbReference>
<protein>
    <recommendedName>
        <fullName evidence="4">Armadillo repeat-containing protein 1</fullName>
    </recommendedName>
</protein>
<name>A0AAV2Q3L7_MEGNR</name>